<dbReference type="RefSeq" id="WP_163772707.1">
    <property type="nucleotide sequence ID" value="NZ_JAAGXA010000008.1"/>
</dbReference>
<dbReference type="AlphaFoldDB" id="A0A6P0HKG7"/>
<feature type="domain" description="Amidohydrolase 3" evidence="1">
    <location>
        <begin position="42"/>
        <end position="453"/>
    </location>
</feature>
<dbReference type="Pfam" id="PF07969">
    <property type="entry name" value="Amidohydro_3"/>
    <property type="match status" value="1"/>
</dbReference>
<accession>A0A6P0HKG7</accession>
<dbReference type="SUPFAM" id="SSF51338">
    <property type="entry name" value="Composite domain of metallo-dependent hydrolases"/>
    <property type="match status" value="1"/>
</dbReference>
<gene>
    <name evidence="2" type="ORF">G3T38_12850</name>
</gene>
<organism evidence="2 3">
    <name type="scientific">Nocardioides zeae</name>
    <dbReference type="NCBI Taxonomy" id="1457234"/>
    <lineage>
        <taxon>Bacteria</taxon>
        <taxon>Bacillati</taxon>
        <taxon>Actinomycetota</taxon>
        <taxon>Actinomycetes</taxon>
        <taxon>Propionibacteriales</taxon>
        <taxon>Nocardioidaceae</taxon>
        <taxon>Nocardioides</taxon>
    </lineage>
</organism>
<proteinExistence type="predicted"/>
<keyword evidence="3" id="KW-1185">Reference proteome</keyword>
<sequence length="465" mass="49081">MAAVTLVLRDVELEGTRTAVEVHDGTVVRIGDDVVHRAGALEIDGHGGALLPGLHDHHLHLLSMAARTASVDCTTTTREADLVRAVRAVPGPWVRVTGYEESLAGPLDRHVLDRWAPGRAVRVQHGSGALWMLSTTALAQVQHVLDDSADVERDADGTPTGRLWRYDARLAPALPPVPLDLGALGADLARHGLTGATDATPDIDPSGVRLLADAVDRGDLPLRVHLLGPSSAAAVPAGRGMTVGARKIVVEDHSLPDVGRLTAVIAGVHATGRSVAVHTVSAESLVITVEALRRAGSRRGDRLEHAAVVLPGLETDLRALGVVVVTQPGFVHAHGDRYRRDVAPTDLPWLYRYATLRDHHVAVVASSDAPFGPVDPWQVMRAASTRRTRGGTVLGPGEAVPTAEVLDSYLRDPADLSRRRRVAVGGPADLCLLRVPLATALAEPSAEHVRLTVTAAGSTERVVGS</sequence>
<dbReference type="Gene3D" id="3.20.20.140">
    <property type="entry name" value="Metal-dependent hydrolases"/>
    <property type="match status" value="2"/>
</dbReference>
<dbReference type="EMBL" id="JAAGXA010000008">
    <property type="protein sequence ID" value="NEN79168.1"/>
    <property type="molecule type" value="Genomic_DNA"/>
</dbReference>
<dbReference type="SUPFAM" id="SSF51556">
    <property type="entry name" value="Metallo-dependent hydrolases"/>
    <property type="match status" value="1"/>
</dbReference>
<dbReference type="InterPro" id="IPR013108">
    <property type="entry name" value="Amidohydro_3"/>
</dbReference>
<dbReference type="Proteomes" id="UP000468687">
    <property type="component" value="Unassembled WGS sequence"/>
</dbReference>
<dbReference type="InterPro" id="IPR011059">
    <property type="entry name" value="Metal-dep_hydrolase_composite"/>
</dbReference>
<name>A0A6P0HKG7_9ACTN</name>
<keyword evidence="2" id="KW-0378">Hydrolase</keyword>
<reference evidence="2 3" key="1">
    <citation type="journal article" date="2014" name="Int. J. Syst. Evol. Microbiol.">
        <title>Nocardioides zeae sp. nov., isolated from the stem of Zea mays.</title>
        <authorList>
            <person name="Glaeser S.P."/>
            <person name="McInroy J.A."/>
            <person name="Busse H.J."/>
            <person name="Kampfer P."/>
        </authorList>
    </citation>
    <scope>NUCLEOTIDE SEQUENCE [LARGE SCALE GENOMIC DNA]</scope>
    <source>
        <strain evidence="2 3">JCM 30728</strain>
    </source>
</reference>
<dbReference type="InterPro" id="IPR032466">
    <property type="entry name" value="Metal_Hydrolase"/>
</dbReference>
<dbReference type="PANTHER" id="PTHR22642:SF2">
    <property type="entry name" value="PROTEIN LONG AFTER FAR-RED 3"/>
    <property type="match status" value="1"/>
</dbReference>
<evidence type="ECO:0000313" key="2">
    <source>
        <dbReference type="EMBL" id="NEN79168.1"/>
    </source>
</evidence>
<dbReference type="Gene3D" id="2.30.40.10">
    <property type="entry name" value="Urease, subunit C, domain 1"/>
    <property type="match status" value="1"/>
</dbReference>
<dbReference type="GO" id="GO:0016810">
    <property type="term" value="F:hydrolase activity, acting on carbon-nitrogen (but not peptide) bonds"/>
    <property type="evidence" value="ECO:0007669"/>
    <property type="project" value="InterPro"/>
</dbReference>
<dbReference type="Gene3D" id="3.10.310.70">
    <property type="match status" value="1"/>
</dbReference>
<dbReference type="PANTHER" id="PTHR22642">
    <property type="entry name" value="IMIDAZOLONEPROPIONASE"/>
    <property type="match status" value="1"/>
</dbReference>
<evidence type="ECO:0000259" key="1">
    <source>
        <dbReference type="Pfam" id="PF07969"/>
    </source>
</evidence>
<comment type="caution">
    <text evidence="2">The sequence shown here is derived from an EMBL/GenBank/DDBJ whole genome shotgun (WGS) entry which is preliminary data.</text>
</comment>
<evidence type="ECO:0000313" key="3">
    <source>
        <dbReference type="Proteomes" id="UP000468687"/>
    </source>
</evidence>
<protein>
    <submittedName>
        <fullName evidence="2">Amidohydrolase family protein</fullName>
    </submittedName>
</protein>